<name>A0ABD1FUK5_SALDI</name>
<feature type="transmembrane region" description="Helical" evidence="1">
    <location>
        <begin position="12"/>
        <end position="33"/>
    </location>
</feature>
<proteinExistence type="predicted"/>
<gene>
    <name evidence="2" type="ORF">AAHA92_28278</name>
</gene>
<dbReference type="EMBL" id="JBEAFC010000011">
    <property type="protein sequence ID" value="KAL1535507.1"/>
    <property type="molecule type" value="Genomic_DNA"/>
</dbReference>
<organism evidence="2 3">
    <name type="scientific">Salvia divinorum</name>
    <name type="common">Maria pastora</name>
    <name type="synonym">Diviner's sage</name>
    <dbReference type="NCBI Taxonomy" id="28513"/>
    <lineage>
        <taxon>Eukaryota</taxon>
        <taxon>Viridiplantae</taxon>
        <taxon>Streptophyta</taxon>
        <taxon>Embryophyta</taxon>
        <taxon>Tracheophyta</taxon>
        <taxon>Spermatophyta</taxon>
        <taxon>Magnoliopsida</taxon>
        <taxon>eudicotyledons</taxon>
        <taxon>Gunneridae</taxon>
        <taxon>Pentapetalae</taxon>
        <taxon>asterids</taxon>
        <taxon>lamiids</taxon>
        <taxon>Lamiales</taxon>
        <taxon>Lamiaceae</taxon>
        <taxon>Nepetoideae</taxon>
        <taxon>Mentheae</taxon>
        <taxon>Salviinae</taxon>
        <taxon>Salvia</taxon>
        <taxon>Salvia subgen. Calosphace</taxon>
    </lineage>
</organism>
<sequence length="71" mass="8172">MARNWSSRYHSLWVVIFPIVVVLVLLLLVRSFYLSSLNHCYCPRYVLRDPWSKLAVVEAGSSIVVGFVTED</sequence>
<dbReference type="Proteomes" id="UP001567538">
    <property type="component" value="Unassembled WGS sequence"/>
</dbReference>
<comment type="caution">
    <text evidence="2">The sequence shown here is derived from an EMBL/GenBank/DDBJ whole genome shotgun (WGS) entry which is preliminary data.</text>
</comment>
<evidence type="ECO:0000313" key="3">
    <source>
        <dbReference type="Proteomes" id="UP001567538"/>
    </source>
</evidence>
<keyword evidence="1" id="KW-0812">Transmembrane</keyword>
<keyword evidence="1" id="KW-1133">Transmembrane helix</keyword>
<evidence type="ECO:0000313" key="2">
    <source>
        <dbReference type="EMBL" id="KAL1535507.1"/>
    </source>
</evidence>
<evidence type="ECO:0000256" key="1">
    <source>
        <dbReference type="SAM" id="Phobius"/>
    </source>
</evidence>
<reference evidence="2 3" key="1">
    <citation type="submission" date="2024-06" db="EMBL/GenBank/DDBJ databases">
        <title>A chromosome level genome sequence of Diviner's sage (Salvia divinorum).</title>
        <authorList>
            <person name="Ford S.A."/>
            <person name="Ro D.-K."/>
            <person name="Ness R.W."/>
            <person name="Phillips M.A."/>
        </authorList>
    </citation>
    <scope>NUCLEOTIDE SEQUENCE [LARGE SCALE GENOMIC DNA]</scope>
    <source>
        <strain evidence="2">SAF-2024a</strain>
        <tissue evidence="2">Leaf</tissue>
    </source>
</reference>
<keyword evidence="1" id="KW-0472">Membrane</keyword>
<protein>
    <submittedName>
        <fullName evidence="2">Uncharacterized protein</fullName>
    </submittedName>
</protein>
<keyword evidence="3" id="KW-1185">Reference proteome</keyword>
<dbReference type="AlphaFoldDB" id="A0ABD1FUK5"/>
<accession>A0ABD1FUK5</accession>